<organism evidence="9 10">
    <name type="scientific">Anaerotignum lactatifermentans DSM 14214</name>
    <dbReference type="NCBI Taxonomy" id="1121323"/>
    <lineage>
        <taxon>Bacteria</taxon>
        <taxon>Bacillati</taxon>
        <taxon>Bacillota</taxon>
        <taxon>Clostridia</taxon>
        <taxon>Lachnospirales</taxon>
        <taxon>Anaerotignaceae</taxon>
        <taxon>Anaerotignum</taxon>
    </lineage>
</organism>
<dbReference type="InterPro" id="IPR027417">
    <property type="entry name" value="P-loop_NTPase"/>
</dbReference>
<keyword evidence="5 8" id="KW-1133">Transmembrane helix</keyword>
<dbReference type="EMBL" id="FRAH01000095">
    <property type="protein sequence ID" value="SHL34088.1"/>
    <property type="molecule type" value="Genomic_DNA"/>
</dbReference>
<proteinExistence type="inferred from homology"/>
<comment type="subcellular location">
    <subcellularLocation>
        <location evidence="1">Cell membrane</location>
        <topology evidence="1">Multi-pass membrane protein</topology>
    </subcellularLocation>
</comment>
<feature type="region of interest" description="Disordered" evidence="7">
    <location>
        <begin position="632"/>
        <end position="658"/>
    </location>
</feature>
<dbReference type="PANTHER" id="PTHR37937:SF1">
    <property type="entry name" value="CONJUGATIVE TRANSFER: DNA TRANSPORT"/>
    <property type="match status" value="1"/>
</dbReference>
<dbReference type="InterPro" id="IPR003688">
    <property type="entry name" value="TraG/VirD4"/>
</dbReference>
<evidence type="ECO:0000313" key="10">
    <source>
        <dbReference type="Proteomes" id="UP000183975"/>
    </source>
</evidence>
<evidence type="ECO:0000256" key="1">
    <source>
        <dbReference type="ARBA" id="ARBA00004651"/>
    </source>
</evidence>
<evidence type="ECO:0000256" key="6">
    <source>
        <dbReference type="ARBA" id="ARBA00023136"/>
    </source>
</evidence>
<comment type="similarity">
    <text evidence="2">Belongs to the VirD4/TraG family.</text>
</comment>
<keyword evidence="10" id="KW-1185">Reference proteome</keyword>
<protein>
    <submittedName>
        <fullName evidence="9">Type IV secretory system Conjugative DNA transfer</fullName>
    </submittedName>
</protein>
<dbReference type="Pfam" id="PF02534">
    <property type="entry name" value="T4SS-DNA_transf"/>
    <property type="match status" value="1"/>
</dbReference>
<evidence type="ECO:0000256" key="4">
    <source>
        <dbReference type="ARBA" id="ARBA00022692"/>
    </source>
</evidence>
<dbReference type="GO" id="GO:0005886">
    <property type="term" value="C:plasma membrane"/>
    <property type="evidence" value="ECO:0007669"/>
    <property type="project" value="UniProtKB-SubCell"/>
</dbReference>
<evidence type="ECO:0000256" key="8">
    <source>
        <dbReference type="SAM" id="Phobius"/>
    </source>
</evidence>
<evidence type="ECO:0000256" key="3">
    <source>
        <dbReference type="ARBA" id="ARBA00022475"/>
    </source>
</evidence>
<keyword evidence="3" id="KW-1003">Cell membrane</keyword>
<feature type="transmembrane region" description="Helical" evidence="8">
    <location>
        <begin position="6"/>
        <end position="24"/>
    </location>
</feature>
<evidence type="ECO:0000256" key="2">
    <source>
        <dbReference type="ARBA" id="ARBA00008806"/>
    </source>
</evidence>
<evidence type="ECO:0000256" key="7">
    <source>
        <dbReference type="SAM" id="MobiDB-lite"/>
    </source>
</evidence>
<accession>A0A1M6ZUB8</accession>
<dbReference type="RefSeq" id="WP_072853566.1">
    <property type="nucleotide sequence ID" value="NZ_FRAH01000095.1"/>
</dbReference>
<reference evidence="9 10" key="1">
    <citation type="submission" date="2016-11" db="EMBL/GenBank/DDBJ databases">
        <authorList>
            <person name="Jaros S."/>
            <person name="Januszkiewicz K."/>
            <person name="Wedrychowicz H."/>
        </authorList>
    </citation>
    <scope>NUCLEOTIDE SEQUENCE [LARGE SCALE GENOMIC DNA]</scope>
    <source>
        <strain evidence="9 10">DSM 14214</strain>
    </source>
</reference>
<dbReference type="SUPFAM" id="SSF52540">
    <property type="entry name" value="P-loop containing nucleoside triphosphate hydrolases"/>
    <property type="match status" value="1"/>
</dbReference>
<keyword evidence="6 8" id="KW-0472">Membrane</keyword>
<dbReference type="Proteomes" id="UP000183975">
    <property type="component" value="Unassembled WGS sequence"/>
</dbReference>
<evidence type="ECO:0000256" key="5">
    <source>
        <dbReference type="ARBA" id="ARBA00022989"/>
    </source>
</evidence>
<dbReference type="CDD" id="cd01127">
    <property type="entry name" value="TrwB_TraG_TraD_VirD4"/>
    <property type="match status" value="2"/>
</dbReference>
<evidence type="ECO:0000313" key="9">
    <source>
        <dbReference type="EMBL" id="SHL34088.1"/>
    </source>
</evidence>
<dbReference type="Gene3D" id="3.40.50.300">
    <property type="entry name" value="P-loop containing nucleotide triphosphate hydrolases"/>
    <property type="match status" value="1"/>
</dbReference>
<dbReference type="InterPro" id="IPR051539">
    <property type="entry name" value="T4SS-coupling_protein"/>
</dbReference>
<keyword evidence="4 8" id="KW-0812">Transmembrane</keyword>
<name>A0A1M6ZUB8_9FIRM</name>
<dbReference type="PANTHER" id="PTHR37937">
    <property type="entry name" value="CONJUGATIVE TRANSFER: DNA TRANSPORT"/>
    <property type="match status" value="1"/>
</dbReference>
<dbReference type="OrthoDB" id="9766496at2"/>
<sequence length="658" mass="74229">MENLWKLMPLLLIFGTFMVCMLLIDRKSLNIKSKTVGDGQHGSASFATPKEIDTAFQRVRYEPQVWRRKPPCNLPQGIIIGCNMMKFGKKKTVTAIVEEGDVHALMIGAAGVGKTAKFLYPNLEYCCASGMSFVTTDTKGDLLRSYAPIAKKYYGYDISVLDLRNPTQSDGFNMLHMVNHYMDEYLQADSLVAKAKAEKYAKIISKTVMNSGGFDSANAGQNAFFYDSAEGLITAVILVIAEFCSPYALTLEQEKRKQKALEERKKEIAQMRKKCIDKNIDFLPKAQEVSIREVEAVILFQPEKNEIEEKGEERHIISVFKLIQDLLGPSEVKGKSQFKLLMERLPEEHKARWLSGAALNTSDQAMASVLSTALSRLNAFLDSEIEQLLCFETKINTEKFCRNKSAVFLIMPEEDDSKYFLISLIVQQLYREMLSIADEMGGKLPNRVMFFLDEFGTLPAIQSAEMMFSASRSRRISFVPIIQSLAQLEKNYGKEGADIIIDNCQVCIYGGFAPNSEAANVLSKTLGDRTVMTGSISQGRDKSKSLQMTGRPLMTPDELKIMPKDTFIVTRTGVKPMKTKLKLFFEWGIELNETYPMRQAVVRKVHYANKKTIEEAIAKKYGLPQNPIQQAVKRPIQEQDKPLRSIYQNMKGVEKSDD</sequence>
<dbReference type="AlphaFoldDB" id="A0A1M6ZUB8"/>
<gene>
    <name evidence="9" type="ORF">SAMN02745138_03281</name>
</gene>